<name>A0A1A9K7I2_9PSED</name>
<dbReference type="Pfam" id="PF00440">
    <property type="entry name" value="TetR_N"/>
    <property type="match status" value="1"/>
</dbReference>
<dbReference type="Gene3D" id="1.10.357.10">
    <property type="entry name" value="Tetracycline Repressor, domain 2"/>
    <property type="match status" value="1"/>
</dbReference>
<dbReference type="SUPFAM" id="SSF48498">
    <property type="entry name" value="Tetracyclin repressor-like, C-terminal domain"/>
    <property type="match status" value="1"/>
</dbReference>
<proteinExistence type="predicted"/>
<dbReference type="InterPro" id="IPR036271">
    <property type="entry name" value="Tet_transcr_reg_TetR-rel_C_sf"/>
</dbReference>
<sequence>MDSPRQKARRATPEERREDLVRACLKCLVADGHAGISVRRIAREAGVAVGLVNHHFGSIEALVAQAYESLAAGVTQSLRESVAAAGPNPAARLDAFLVGSFAPGVLDPDLLSPWVVFWSLIRHSTPVNDAHERGYRAYLQLLEGLITDLARSEGFAIANPRLASIGLSAMLDGLWLEWCLNPTTFSAEDGLQLSRHWVEGLRRGAYA</sequence>
<evidence type="ECO:0000256" key="3">
    <source>
        <dbReference type="ARBA" id="ARBA00023125"/>
    </source>
</evidence>
<dbReference type="InterPro" id="IPR001647">
    <property type="entry name" value="HTH_TetR"/>
</dbReference>
<keyword evidence="1" id="KW-0678">Repressor</keyword>
<dbReference type="Proteomes" id="UP000077748">
    <property type="component" value="Chromosome"/>
</dbReference>
<dbReference type="Pfam" id="PF13977">
    <property type="entry name" value="TetR_C_6"/>
    <property type="match status" value="1"/>
</dbReference>
<feature type="domain" description="HTH tetR-type" evidence="6">
    <location>
        <begin position="14"/>
        <end position="74"/>
    </location>
</feature>
<evidence type="ECO:0000256" key="4">
    <source>
        <dbReference type="ARBA" id="ARBA00023163"/>
    </source>
</evidence>
<dbReference type="InterPro" id="IPR039538">
    <property type="entry name" value="BetI_C"/>
</dbReference>
<dbReference type="InterPro" id="IPR009057">
    <property type="entry name" value="Homeodomain-like_sf"/>
</dbReference>
<protein>
    <submittedName>
        <fullName evidence="7">TetR family transcriptional regulator</fullName>
    </submittedName>
</protein>
<dbReference type="PANTHER" id="PTHR30055">
    <property type="entry name" value="HTH-TYPE TRANSCRIPTIONAL REGULATOR RUTR"/>
    <property type="match status" value="1"/>
</dbReference>
<reference evidence="7 8" key="1">
    <citation type="submission" date="2016-05" db="EMBL/GenBank/DDBJ databases">
        <title>Genome Sequence of Pseudomonas citronellolis Strain SJTE-3, an Estrogens and Persistent Organic Pollutants degradation strain.</title>
        <authorList>
            <person name="Liang R."/>
        </authorList>
    </citation>
    <scope>NUCLEOTIDE SEQUENCE [LARGE SCALE GENOMIC DNA]</scope>
    <source>
        <strain evidence="7 8">SJTE-3</strain>
    </source>
</reference>
<evidence type="ECO:0000256" key="1">
    <source>
        <dbReference type="ARBA" id="ARBA00022491"/>
    </source>
</evidence>
<dbReference type="EMBL" id="CP015878">
    <property type="protein sequence ID" value="ANI13429.1"/>
    <property type="molecule type" value="Genomic_DNA"/>
</dbReference>
<accession>A0A1A9K7I2</accession>
<keyword evidence="4" id="KW-0804">Transcription</keyword>
<evidence type="ECO:0000256" key="2">
    <source>
        <dbReference type="ARBA" id="ARBA00023015"/>
    </source>
</evidence>
<evidence type="ECO:0000313" key="7">
    <source>
        <dbReference type="EMBL" id="ANI13429.1"/>
    </source>
</evidence>
<evidence type="ECO:0000259" key="6">
    <source>
        <dbReference type="PROSITE" id="PS50977"/>
    </source>
</evidence>
<dbReference type="RefSeq" id="WP_064582025.1">
    <property type="nucleotide sequence ID" value="NZ_CP015878.1"/>
</dbReference>
<dbReference type="GO" id="GO:0000976">
    <property type="term" value="F:transcription cis-regulatory region binding"/>
    <property type="evidence" value="ECO:0007669"/>
    <property type="project" value="TreeGrafter"/>
</dbReference>
<dbReference type="InterPro" id="IPR050109">
    <property type="entry name" value="HTH-type_TetR-like_transc_reg"/>
</dbReference>
<dbReference type="PROSITE" id="PS50977">
    <property type="entry name" value="HTH_TETR_2"/>
    <property type="match status" value="1"/>
</dbReference>
<feature type="DNA-binding region" description="H-T-H motif" evidence="5">
    <location>
        <begin position="37"/>
        <end position="56"/>
    </location>
</feature>
<dbReference type="PANTHER" id="PTHR30055:SF228">
    <property type="entry name" value="TRANSCRIPTIONAL REGULATOR-RELATED"/>
    <property type="match status" value="1"/>
</dbReference>
<evidence type="ECO:0000256" key="5">
    <source>
        <dbReference type="PROSITE-ProRule" id="PRU00335"/>
    </source>
</evidence>
<gene>
    <name evidence="7" type="ORF">A9C11_05280</name>
</gene>
<organism evidence="7 8">
    <name type="scientific">Pseudomonas citronellolis</name>
    <dbReference type="NCBI Taxonomy" id="53408"/>
    <lineage>
        <taxon>Bacteria</taxon>
        <taxon>Pseudomonadati</taxon>
        <taxon>Pseudomonadota</taxon>
        <taxon>Gammaproteobacteria</taxon>
        <taxon>Pseudomonadales</taxon>
        <taxon>Pseudomonadaceae</taxon>
        <taxon>Pseudomonas</taxon>
    </lineage>
</organism>
<dbReference type="AlphaFoldDB" id="A0A1A9K7I2"/>
<evidence type="ECO:0000313" key="8">
    <source>
        <dbReference type="Proteomes" id="UP000077748"/>
    </source>
</evidence>
<keyword evidence="2" id="KW-0805">Transcription regulation</keyword>
<keyword evidence="3 5" id="KW-0238">DNA-binding</keyword>
<dbReference type="SUPFAM" id="SSF46689">
    <property type="entry name" value="Homeodomain-like"/>
    <property type="match status" value="1"/>
</dbReference>
<dbReference type="GO" id="GO:0003700">
    <property type="term" value="F:DNA-binding transcription factor activity"/>
    <property type="evidence" value="ECO:0007669"/>
    <property type="project" value="TreeGrafter"/>
</dbReference>